<keyword evidence="6" id="KW-1185">Reference proteome</keyword>
<name>A0ABY8LTQ3_9BACT</name>
<evidence type="ECO:0000256" key="3">
    <source>
        <dbReference type="ARBA" id="ARBA00022842"/>
    </source>
</evidence>
<dbReference type="Pfam" id="PF04167">
    <property type="entry name" value="DUF402"/>
    <property type="match status" value="1"/>
</dbReference>
<dbReference type="Proteomes" id="UP001179842">
    <property type="component" value="Chromosome"/>
</dbReference>
<keyword evidence="2" id="KW-0378">Hydrolase</keyword>
<dbReference type="RefSeq" id="WP_280101915.1">
    <property type="nucleotide sequence ID" value="NZ_CP122979.1"/>
</dbReference>
<evidence type="ECO:0000256" key="1">
    <source>
        <dbReference type="ARBA" id="ARBA00022723"/>
    </source>
</evidence>
<organism evidence="5 6">
    <name type="scientific">Mesomycoplasma lagogenitalium</name>
    <dbReference type="NCBI Taxonomy" id="171286"/>
    <lineage>
        <taxon>Bacteria</taxon>
        <taxon>Bacillati</taxon>
        <taxon>Mycoplasmatota</taxon>
        <taxon>Mycoplasmoidales</taxon>
        <taxon>Metamycoplasmataceae</taxon>
        <taxon>Mesomycoplasma</taxon>
    </lineage>
</organism>
<dbReference type="Gene3D" id="2.40.380.10">
    <property type="entry name" value="FomD-like"/>
    <property type="match status" value="1"/>
</dbReference>
<proteinExistence type="predicted"/>
<dbReference type="EMBL" id="CP122979">
    <property type="protein sequence ID" value="WGI36614.1"/>
    <property type="molecule type" value="Genomic_DNA"/>
</dbReference>
<dbReference type="SUPFAM" id="SSF159234">
    <property type="entry name" value="FomD-like"/>
    <property type="match status" value="1"/>
</dbReference>
<sequence length="174" mass="21425">MNVALNKFLNVQAYKYNGKLYRQWSGVRILEDNEDHVVVYLDRKTKVMEKSKHRWTIRDNTIWFFHKKHFFNALITIKNNRHYIYINLASPYFAEENTIKYIDYDLDIKVYPNKDLNIIDRAEFINNAKKMKYSRKLIDVVFEELKKLVNWYYDDYYIFNGKYIDNFLNKFKIK</sequence>
<evidence type="ECO:0000313" key="6">
    <source>
        <dbReference type="Proteomes" id="UP001179842"/>
    </source>
</evidence>
<dbReference type="PANTHER" id="PTHR39159:SF1">
    <property type="entry name" value="UPF0374 PROTEIN YGAC"/>
    <property type="match status" value="1"/>
</dbReference>
<evidence type="ECO:0000259" key="4">
    <source>
        <dbReference type="Pfam" id="PF04167"/>
    </source>
</evidence>
<dbReference type="InterPro" id="IPR016882">
    <property type="entry name" value="SA1684"/>
</dbReference>
<dbReference type="InterPro" id="IPR050212">
    <property type="entry name" value="Ntdp-like"/>
</dbReference>
<evidence type="ECO:0000256" key="2">
    <source>
        <dbReference type="ARBA" id="ARBA00022801"/>
    </source>
</evidence>
<accession>A0ABY8LTQ3</accession>
<keyword evidence="1" id="KW-0479">Metal-binding</keyword>
<gene>
    <name evidence="5" type="ORF">QEG99_04080</name>
</gene>
<dbReference type="InterPro" id="IPR007295">
    <property type="entry name" value="DUF402"/>
</dbReference>
<evidence type="ECO:0000313" key="5">
    <source>
        <dbReference type="EMBL" id="WGI36614.1"/>
    </source>
</evidence>
<dbReference type="InterPro" id="IPR035930">
    <property type="entry name" value="FomD-like_sf"/>
</dbReference>
<dbReference type="PIRSF" id="PIRSF028345">
    <property type="entry name" value="UCP028345"/>
    <property type="match status" value="1"/>
</dbReference>
<reference evidence="5" key="1">
    <citation type="submission" date="2023-04" db="EMBL/GenBank/DDBJ databases">
        <title>Completed genome of Mycoplasma lagogenitalium type strain 12MS.</title>
        <authorList>
            <person name="Spergser J."/>
        </authorList>
    </citation>
    <scope>NUCLEOTIDE SEQUENCE</scope>
    <source>
        <strain evidence="5">12MS</strain>
    </source>
</reference>
<dbReference type="PANTHER" id="PTHR39159">
    <property type="match status" value="1"/>
</dbReference>
<protein>
    <submittedName>
        <fullName evidence="5">DUF402 domain-containing protein</fullName>
    </submittedName>
</protein>
<feature type="domain" description="DUF402" evidence="4">
    <location>
        <begin position="17"/>
        <end position="155"/>
    </location>
</feature>
<keyword evidence="3" id="KW-0460">Magnesium</keyword>